<protein>
    <submittedName>
        <fullName evidence="6">IclR family transcriptional regulator</fullName>
    </submittedName>
</protein>
<proteinExistence type="predicted"/>
<feature type="domain" description="IclR-ED" evidence="5">
    <location>
        <begin position="77"/>
        <end position="257"/>
    </location>
</feature>
<keyword evidence="7" id="KW-1185">Reference proteome</keyword>
<dbReference type="InterPro" id="IPR036390">
    <property type="entry name" value="WH_DNA-bd_sf"/>
</dbReference>
<dbReference type="EMBL" id="JABACI010000001">
    <property type="protein sequence ID" value="NLP82963.1"/>
    <property type="molecule type" value="Genomic_DNA"/>
</dbReference>
<dbReference type="SUPFAM" id="SSF55781">
    <property type="entry name" value="GAF domain-like"/>
    <property type="match status" value="1"/>
</dbReference>
<dbReference type="Pfam" id="PF01614">
    <property type="entry name" value="IclR_C"/>
    <property type="match status" value="1"/>
</dbReference>
<feature type="domain" description="HTH iclR-type" evidence="4">
    <location>
        <begin position="15"/>
        <end position="76"/>
    </location>
</feature>
<dbReference type="PROSITE" id="PS51078">
    <property type="entry name" value="ICLR_ED"/>
    <property type="match status" value="1"/>
</dbReference>
<evidence type="ECO:0000256" key="3">
    <source>
        <dbReference type="ARBA" id="ARBA00023163"/>
    </source>
</evidence>
<evidence type="ECO:0000256" key="2">
    <source>
        <dbReference type="ARBA" id="ARBA00023125"/>
    </source>
</evidence>
<sequence>MTVMSPDDESREGRLTAAGRMLAVLEVFRTQPSPLRMAEISRHSGLSTTTTHRLMHELLDWGAVEMAESGGYQLGTKVLELAAASGDALRLRERALPALLRLHRMLRVLVVHLSIRDGFDTVYVESLRSAHGGVSTNRIGGRMPLHLTATGRVLLAYADEGVQEGFLARPLEVRTRFTTTDPDELRRTFSGIREHQVVMTARQVTENTGAVAAPVFDHQERVVAAVGIVLNLKDHHLEDYLELVRAAASQVTASLVPPASD</sequence>
<dbReference type="SUPFAM" id="SSF46785">
    <property type="entry name" value="Winged helix' DNA-binding domain"/>
    <property type="match status" value="1"/>
</dbReference>
<dbReference type="Pfam" id="PF09339">
    <property type="entry name" value="HTH_IclR"/>
    <property type="match status" value="1"/>
</dbReference>
<dbReference type="InterPro" id="IPR005471">
    <property type="entry name" value="Tscrpt_reg_IclR_N"/>
</dbReference>
<name>A0ABX1K7G6_9MICO</name>
<dbReference type="SMART" id="SM00346">
    <property type="entry name" value="HTH_ICLR"/>
    <property type="match status" value="1"/>
</dbReference>
<dbReference type="InterPro" id="IPR029016">
    <property type="entry name" value="GAF-like_dom_sf"/>
</dbReference>
<gene>
    <name evidence="6" type="ORF">HF576_03810</name>
</gene>
<evidence type="ECO:0000313" key="7">
    <source>
        <dbReference type="Proteomes" id="UP001429745"/>
    </source>
</evidence>
<keyword evidence="1" id="KW-0805">Transcription regulation</keyword>
<organism evidence="6 7">
    <name type="scientific">Microbacterium salsuginis</name>
    <dbReference type="NCBI Taxonomy" id="2722803"/>
    <lineage>
        <taxon>Bacteria</taxon>
        <taxon>Bacillati</taxon>
        <taxon>Actinomycetota</taxon>
        <taxon>Actinomycetes</taxon>
        <taxon>Micrococcales</taxon>
        <taxon>Microbacteriaceae</taxon>
        <taxon>Microbacterium</taxon>
    </lineage>
</organism>
<dbReference type="PROSITE" id="PS51077">
    <property type="entry name" value="HTH_ICLR"/>
    <property type="match status" value="1"/>
</dbReference>
<keyword evidence="2" id="KW-0238">DNA-binding</keyword>
<dbReference type="Gene3D" id="3.30.450.40">
    <property type="match status" value="1"/>
</dbReference>
<evidence type="ECO:0000256" key="1">
    <source>
        <dbReference type="ARBA" id="ARBA00023015"/>
    </source>
</evidence>
<accession>A0ABX1K7G6</accession>
<dbReference type="InterPro" id="IPR014757">
    <property type="entry name" value="Tscrpt_reg_IclR_C"/>
</dbReference>
<dbReference type="PANTHER" id="PTHR30136:SF24">
    <property type="entry name" value="HTH-TYPE TRANSCRIPTIONAL REPRESSOR ALLR"/>
    <property type="match status" value="1"/>
</dbReference>
<comment type="caution">
    <text evidence="6">The sequence shown here is derived from an EMBL/GenBank/DDBJ whole genome shotgun (WGS) entry which is preliminary data.</text>
</comment>
<dbReference type="InterPro" id="IPR036388">
    <property type="entry name" value="WH-like_DNA-bd_sf"/>
</dbReference>
<dbReference type="InterPro" id="IPR050707">
    <property type="entry name" value="HTH_MetabolicPath_Reg"/>
</dbReference>
<evidence type="ECO:0000313" key="6">
    <source>
        <dbReference type="EMBL" id="NLP82963.1"/>
    </source>
</evidence>
<evidence type="ECO:0000259" key="5">
    <source>
        <dbReference type="PROSITE" id="PS51078"/>
    </source>
</evidence>
<dbReference type="RefSeq" id="WP_168911421.1">
    <property type="nucleotide sequence ID" value="NZ_JABACI010000001.1"/>
</dbReference>
<dbReference type="Gene3D" id="1.10.10.10">
    <property type="entry name" value="Winged helix-like DNA-binding domain superfamily/Winged helix DNA-binding domain"/>
    <property type="match status" value="1"/>
</dbReference>
<reference evidence="6 7" key="1">
    <citation type="submission" date="2020-04" db="EMBL/GenBank/DDBJ databases">
        <title>CFH 90308 Microbacterium sp.</title>
        <authorList>
            <person name="Nie G."/>
            <person name="Ming H."/>
            <person name="Xia T."/>
        </authorList>
    </citation>
    <scope>NUCLEOTIDE SEQUENCE [LARGE SCALE GENOMIC DNA]</scope>
    <source>
        <strain evidence="6 7">CFH 90308</strain>
    </source>
</reference>
<evidence type="ECO:0000259" key="4">
    <source>
        <dbReference type="PROSITE" id="PS51077"/>
    </source>
</evidence>
<dbReference type="PANTHER" id="PTHR30136">
    <property type="entry name" value="HELIX-TURN-HELIX TRANSCRIPTIONAL REGULATOR, ICLR FAMILY"/>
    <property type="match status" value="1"/>
</dbReference>
<keyword evidence="3" id="KW-0804">Transcription</keyword>
<dbReference type="Proteomes" id="UP001429745">
    <property type="component" value="Unassembled WGS sequence"/>
</dbReference>